<evidence type="ECO:0000256" key="6">
    <source>
        <dbReference type="ARBA" id="ARBA00023170"/>
    </source>
</evidence>
<dbReference type="PANTHER" id="PTHR23037:SF34">
    <property type="entry name" value="THROMBOPOIETIN RECEPTOR ISOFORM X1"/>
    <property type="match status" value="1"/>
</dbReference>
<dbReference type="GO" id="GO:0009897">
    <property type="term" value="C:external side of plasma membrane"/>
    <property type="evidence" value="ECO:0007669"/>
    <property type="project" value="TreeGrafter"/>
</dbReference>
<proteinExistence type="predicted"/>
<keyword evidence="6" id="KW-0675">Receptor</keyword>
<evidence type="ECO:0000313" key="10">
    <source>
        <dbReference type="Ensembl" id="ENSHCOP00000003665.1"/>
    </source>
</evidence>
<evidence type="ECO:0000256" key="5">
    <source>
        <dbReference type="ARBA" id="ARBA00023136"/>
    </source>
</evidence>
<dbReference type="OMA" id="HGPTYQG"/>
<dbReference type="Ensembl" id="ENSHCOT00000008353.1">
    <property type="protein sequence ID" value="ENSHCOP00000003665.1"/>
    <property type="gene ID" value="ENSHCOG00000005081.1"/>
</dbReference>
<dbReference type="GeneTree" id="ENSGT00940000166530"/>
<sequence>GYSTLKNIRKVLWLHQTKAEVFWTYILNMNPELCQIFCKHLFIVKMFGADIYLLREEDDPKCFTRTEEDFTCFFETPDNGTYNLLYYIGESGERRCELLTQRTKEGAWLHICSFPDKDVVIFVDIHLQVVECNNNTRIYSRNVSVEDHILLDAPFNVLLHHNGKPGQMLVSCLTNVPKYWEDKLQYRMRYISKGIGERTKEVFTIYFLRLLDDSLVSLVPGEEVQVQVAVKCANIESAGHWSHWSDPVRDVVPQSADDISLMCDTSDLQTITCRWNSSRYGKSSACKLFNKMHLSETLGWTDWIECVNDRNLTDQCSFQGDKSIKVQVKLSTAAFPLSRTFYTKEFTLRNIIKTKPPTHLRGLLEKEKLCLMWEAPLMALSSHLQYEVGCQIRESKGWLLTSPKGPATGTCLEVPPNIRYRVKIRTKPNGSFYSGHWSEWSNLLTGKTPADIGNLLMTCIPATLLVAVVILISLGFTYFRKLKQCFWPPVPNLDKVLQGFLTEINLQKWDPPVPAKQYFEDVTSSIVEVMSQDEVSGLGKAYQESTQCLSSEQGHHTGDQEEGHPRTELKLYPDYVTLNRESLIICSTGNKYVYEQLGEMRGPGVEGELLPNTCHRFCVSDCLDTNFLNHSYVPFSKPAARAHDKDTGQRGPGNLYTNLACR</sequence>
<comment type="subcellular location">
    <subcellularLocation>
        <location evidence="1">Membrane</location>
        <topology evidence="1">Single-pass type I membrane protein</topology>
    </subcellularLocation>
</comment>
<dbReference type="InterPro" id="IPR015152">
    <property type="entry name" value="Growth/epo_recpt_lig-bind"/>
</dbReference>
<keyword evidence="2 8" id="KW-0812">Transmembrane</keyword>
<dbReference type="PANTHER" id="PTHR23037">
    <property type="entry name" value="CYTOKINE RECEPTOR"/>
    <property type="match status" value="1"/>
</dbReference>
<dbReference type="STRING" id="109280.ENSHCOP00000003665"/>
<name>A0A3Q2XGX8_HIPCM</name>
<evidence type="ECO:0000256" key="2">
    <source>
        <dbReference type="ARBA" id="ARBA00022692"/>
    </source>
</evidence>
<reference evidence="10" key="2">
    <citation type="submission" date="2025-09" db="UniProtKB">
        <authorList>
            <consortium name="Ensembl"/>
        </authorList>
    </citation>
    <scope>IDENTIFICATION</scope>
</reference>
<organism evidence="10 11">
    <name type="scientific">Hippocampus comes</name>
    <name type="common">Tiger tail seahorse</name>
    <dbReference type="NCBI Taxonomy" id="109280"/>
    <lineage>
        <taxon>Eukaryota</taxon>
        <taxon>Metazoa</taxon>
        <taxon>Chordata</taxon>
        <taxon>Craniata</taxon>
        <taxon>Vertebrata</taxon>
        <taxon>Euteleostomi</taxon>
        <taxon>Actinopterygii</taxon>
        <taxon>Neopterygii</taxon>
        <taxon>Teleostei</taxon>
        <taxon>Neoteleostei</taxon>
        <taxon>Acanthomorphata</taxon>
        <taxon>Syngnathiaria</taxon>
        <taxon>Syngnathiformes</taxon>
        <taxon>Syngnathoidei</taxon>
        <taxon>Syngnathidae</taxon>
        <taxon>Hippocampus</taxon>
    </lineage>
</organism>
<evidence type="ECO:0000256" key="8">
    <source>
        <dbReference type="SAM" id="Phobius"/>
    </source>
</evidence>
<feature type="domain" description="Fibronectin type-III" evidence="9">
    <location>
        <begin position="356"/>
        <end position="451"/>
    </location>
</feature>
<feature type="transmembrane region" description="Helical" evidence="8">
    <location>
        <begin position="455"/>
        <end position="479"/>
    </location>
</feature>
<evidence type="ECO:0000259" key="9">
    <source>
        <dbReference type="PROSITE" id="PS50853"/>
    </source>
</evidence>
<evidence type="ECO:0000256" key="7">
    <source>
        <dbReference type="ARBA" id="ARBA00023180"/>
    </source>
</evidence>
<dbReference type="AlphaFoldDB" id="A0A3Q2XGX8"/>
<keyword evidence="7" id="KW-0325">Glycoprotein</keyword>
<dbReference type="InterPro" id="IPR003961">
    <property type="entry name" value="FN3_dom"/>
</dbReference>
<keyword evidence="4 8" id="KW-1133">Transmembrane helix</keyword>
<dbReference type="CDD" id="cd00063">
    <property type="entry name" value="FN3"/>
    <property type="match status" value="1"/>
</dbReference>
<dbReference type="Gene3D" id="2.60.40.10">
    <property type="entry name" value="Immunoglobulins"/>
    <property type="match status" value="3"/>
</dbReference>
<accession>A0A3Q2XGX8</accession>
<evidence type="ECO:0000256" key="4">
    <source>
        <dbReference type="ARBA" id="ARBA00022989"/>
    </source>
</evidence>
<dbReference type="InterPro" id="IPR036116">
    <property type="entry name" value="FN3_sf"/>
</dbReference>
<keyword evidence="11" id="KW-1185">Reference proteome</keyword>
<dbReference type="Proteomes" id="UP000264820">
    <property type="component" value="Unplaced"/>
</dbReference>
<dbReference type="SUPFAM" id="SSF49265">
    <property type="entry name" value="Fibronectin type III"/>
    <property type="match status" value="3"/>
</dbReference>
<reference evidence="10" key="1">
    <citation type="submission" date="2025-08" db="UniProtKB">
        <authorList>
            <consortium name="Ensembl"/>
        </authorList>
    </citation>
    <scope>IDENTIFICATION</scope>
</reference>
<evidence type="ECO:0000313" key="11">
    <source>
        <dbReference type="Proteomes" id="UP000264820"/>
    </source>
</evidence>
<dbReference type="InterPro" id="IPR013783">
    <property type="entry name" value="Ig-like_fold"/>
</dbReference>
<dbReference type="GO" id="GO:0004896">
    <property type="term" value="F:cytokine receptor activity"/>
    <property type="evidence" value="ECO:0007669"/>
    <property type="project" value="TreeGrafter"/>
</dbReference>
<keyword evidence="3" id="KW-0732">Signal</keyword>
<evidence type="ECO:0000256" key="3">
    <source>
        <dbReference type="ARBA" id="ARBA00022729"/>
    </source>
</evidence>
<keyword evidence="5 8" id="KW-0472">Membrane</keyword>
<dbReference type="Pfam" id="PF09067">
    <property type="entry name" value="EpoR_lig-bind"/>
    <property type="match status" value="1"/>
</dbReference>
<dbReference type="PROSITE" id="PS50853">
    <property type="entry name" value="FN3"/>
    <property type="match status" value="1"/>
</dbReference>
<evidence type="ECO:0000256" key="1">
    <source>
        <dbReference type="ARBA" id="ARBA00004479"/>
    </source>
</evidence>
<protein>
    <submittedName>
        <fullName evidence="10">MPL proto-oncogene, thrombopoietin receptor</fullName>
    </submittedName>
</protein>